<reference evidence="2 3" key="1">
    <citation type="submission" date="2021-06" db="EMBL/GenBank/DDBJ databases">
        <authorList>
            <person name="Jeong J.W."/>
        </authorList>
    </citation>
    <scope>NUCLEOTIDE SEQUENCE [LARGE SCALE GENOMIC DNA]</scope>
    <source>
        <strain evidence="2 3">MMS21-TAE1-1</strain>
    </source>
</reference>
<protein>
    <submittedName>
        <fullName evidence="2">Uncharacterized protein</fullName>
    </submittedName>
</protein>
<evidence type="ECO:0000256" key="1">
    <source>
        <dbReference type="SAM" id="MobiDB-lite"/>
    </source>
</evidence>
<evidence type="ECO:0000313" key="2">
    <source>
        <dbReference type="EMBL" id="MBU8868500.1"/>
    </source>
</evidence>
<comment type="caution">
    <text evidence="2">The sequence shown here is derived from an EMBL/GenBank/DDBJ whole genome shotgun (WGS) entry which is preliminary data.</text>
</comment>
<organism evidence="2 3">
    <name type="scientific">Paenarthrobacter aromaticivorans</name>
    <dbReference type="NCBI Taxonomy" id="2849150"/>
    <lineage>
        <taxon>Bacteria</taxon>
        <taxon>Bacillati</taxon>
        <taxon>Actinomycetota</taxon>
        <taxon>Actinomycetes</taxon>
        <taxon>Micrococcales</taxon>
        <taxon>Micrococcaceae</taxon>
        <taxon>Paenarthrobacter</taxon>
    </lineage>
</organism>
<name>A0ABS6I9V8_9MICC</name>
<dbReference type="EMBL" id="JAHOPC010000015">
    <property type="protein sequence ID" value="MBU8868500.1"/>
    <property type="molecule type" value="Genomic_DNA"/>
</dbReference>
<feature type="region of interest" description="Disordered" evidence="1">
    <location>
        <begin position="54"/>
        <end position="74"/>
    </location>
</feature>
<dbReference type="Proteomes" id="UP000824166">
    <property type="component" value="Unassembled WGS sequence"/>
</dbReference>
<accession>A0ABS6I9V8</accession>
<keyword evidence="3" id="KW-1185">Reference proteome</keyword>
<proteinExistence type="predicted"/>
<sequence length="74" mass="8083">MARLIWDGVIVSDDLVTIQLGKIQIALPDPVAQPWRELAANPGHELTAHTPRQVGYSAEHHPDVTSIHDTSQPA</sequence>
<gene>
    <name evidence="2" type="ORF">KSW38_19580</name>
</gene>
<evidence type="ECO:0000313" key="3">
    <source>
        <dbReference type="Proteomes" id="UP000824166"/>
    </source>
</evidence>
<dbReference type="RefSeq" id="WP_216926623.1">
    <property type="nucleotide sequence ID" value="NZ_JAHOPC010000015.1"/>
</dbReference>